<accession>A0A4S2CIR0</accession>
<proteinExistence type="predicted"/>
<dbReference type="Proteomes" id="UP000309566">
    <property type="component" value="Unassembled WGS sequence"/>
</dbReference>
<keyword evidence="1" id="KW-0732">Signal</keyword>
<name>A0A4S2CIR0_9BACE</name>
<evidence type="ECO:0000313" key="2">
    <source>
        <dbReference type="EMBL" id="TGY27812.1"/>
    </source>
</evidence>
<gene>
    <name evidence="2" type="ORF">E5353_15655</name>
</gene>
<sequence length="78" mass="8623">MKKIISFLIVLCISVVSLAAQYTVKYKIKGSTSTTHSTTILELKKGTESEAKAELVRRGTVSKNNADKIIIVEIKKKK</sequence>
<feature type="signal peptide" evidence="1">
    <location>
        <begin position="1"/>
        <end position="19"/>
    </location>
</feature>
<comment type="caution">
    <text evidence="2">The sequence shown here is derived from an EMBL/GenBank/DDBJ whole genome shotgun (WGS) entry which is preliminary data.</text>
</comment>
<protein>
    <submittedName>
        <fullName evidence="2">Uncharacterized protein</fullName>
    </submittedName>
</protein>
<feature type="chain" id="PRO_5020466925" evidence="1">
    <location>
        <begin position="20"/>
        <end position="78"/>
    </location>
</feature>
<dbReference type="AlphaFoldDB" id="A0A4S2CIR0"/>
<evidence type="ECO:0000313" key="3">
    <source>
        <dbReference type="Proteomes" id="UP000309566"/>
    </source>
</evidence>
<reference evidence="2 3" key="1">
    <citation type="submission" date="2019-04" db="EMBL/GenBank/DDBJ databases">
        <title>Microbes associate with the intestines of laboratory mice.</title>
        <authorList>
            <person name="Navarre W."/>
            <person name="Wong E."/>
            <person name="Huang K."/>
            <person name="Tropini C."/>
            <person name="Ng K."/>
            <person name="Yu B."/>
        </authorList>
    </citation>
    <scope>NUCLEOTIDE SEQUENCE [LARGE SCALE GENOMIC DNA]</scope>
    <source>
        <strain evidence="2 3">NM63_1-25</strain>
    </source>
</reference>
<dbReference type="RefSeq" id="WP_136000304.1">
    <property type="nucleotide sequence ID" value="NZ_SRYX01000079.1"/>
</dbReference>
<evidence type="ECO:0000256" key="1">
    <source>
        <dbReference type="SAM" id="SignalP"/>
    </source>
</evidence>
<dbReference type="EMBL" id="SRYX01000079">
    <property type="protein sequence ID" value="TGY27812.1"/>
    <property type="molecule type" value="Genomic_DNA"/>
</dbReference>
<organism evidence="2 3">
    <name type="scientific">Bacteroides caecimuris</name>
    <dbReference type="NCBI Taxonomy" id="1796613"/>
    <lineage>
        <taxon>Bacteria</taxon>
        <taxon>Pseudomonadati</taxon>
        <taxon>Bacteroidota</taxon>
        <taxon>Bacteroidia</taxon>
        <taxon>Bacteroidales</taxon>
        <taxon>Bacteroidaceae</taxon>
        <taxon>Bacteroides</taxon>
    </lineage>
</organism>